<gene>
    <name evidence="5" type="ORF">PACLA_8A075729</name>
</gene>
<dbReference type="SMART" id="SM00248">
    <property type="entry name" value="ANK"/>
    <property type="match status" value="2"/>
</dbReference>
<comment type="caution">
    <text evidence="5">The sequence shown here is derived from an EMBL/GenBank/DDBJ whole genome shotgun (WGS) entry which is preliminary data.</text>
</comment>
<dbReference type="Pfam" id="PF12796">
    <property type="entry name" value="Ank_2"/>
    <property type="match status" value="1"/>
</dbReference>
<evidence type="ECO:0000256" key="2">
    <source>
        <dbReference type="ARBA" id="ARBA00023043"/>
    </source>
</evidence>
<evidence type="ECO:0000259" key="4">
    <source>
        <dbReference type="Pfam" id="PF20231"/>
    </source>
</evidence>
<feature type="region of interest" description="Disordered" evidence="3">
    <location>
        <begin position="1"/>
        <end position="50"/>
    </location>
</feature>
<evidence type="ECO:0000313" key="6">
    <source>
        <dbReference type="Proteomes" id="UP001152795"/>
    </source>
</evidence>
<keyword evidence="2" id="KW-0040">ANK repeat</keyword>
<accession>A0A6S7KDB0</accession>
<proteinExistence type="predicted"/>
<dbReference type="Pfam" id="PF20231">
    <property type="entry name" value="DUF6589"/>
    <property type="match status" value="1"/>
</dbReference>
<dbReference type="EMBL" id="CACRXK020009998">
    <property type="protein sequence ID" value="CAB4018428.1"/>
    <property type="molecule type" value="Genomic_DNA"/>
</dbReference>
<evidence type="ECO:0000256" key="1">
    <source>
        <dbReference type="ARBA" id="ARBA00022737"/>
    </source>
</evidence>
<dbReference type="PANTHER" id="PTHR24134">
    <property type="entry name" value="ANKYRIN REPEAT-CONTAINING PROTEIN DDB_G0279043"/>
    <property type="match status" value="1"/>
</dbReference>
<dbReference type="Gene3D" id="1.25.40.20">
    <property type="entry name" value="Ankyrin repeat-containing domain"/>
    <property type="match status" value="1"/>
</dbReference>
<dbReference type="SUPFAM" id="SSF48403">
    <property type="entry name" value="Ankyrin repeat"/>
    <property type="match status" value="1"/>
</dbReference>
<dbReference type="InterPro" id="IPR046496">
    <property type="entry name" value="DUF6589"/>
</dbReference>
<keyword evidence="6" id="KW-1185">Reference proteome</keyword>
<feature type="domain" description="DUF6589" evidence="4">
    <location>
        <begin position="370"/>
        <end position="455"/>
    </location>
</feature>
<reference evidence="5" key="1">
    <citation type="submission" date="2020-04" db="EMBL/GenBank/DDBJ databases">
        <authorList>
            <person name="Alioto T."/>
            <person name="Alioto T."/>
            <person name="Gomez Garrido J."/>
        </authorList>
    </citation>
    <scope>NUCLEOTIDE SEQUENCE</scope>
    <source>
        <strain evidence="5">A484AB</strain>
    </source>
</reference>
<dbReference type="AlphaFoldDB" id="A0A6S7KDB0"/>
<dbReference type="Proteomes" id="UP001152795">
    <property type="component" value="Unassembled WGS sequence"/>
</dbReference>
<protein>
    <submittedName>
        <fullName evidence="5">GA-binding subunit beta-1 isoform X2</fullName>
    </submittedName>
</protein>
<organism evidence="5 6">
    <name type="scientific">Paramuricea clavata</name>
    <name type="common">Red gorgonian</name>
    <name type="synonym">Violescent sea-whip</name>
    <dbReference type="NCBI Taxonomy" id="317549"/>
    <lineage>
        <taxon>Eukaryota</taxon>
        <taxon>Metazoa</taxon>
        <taxon>Cnidaria</taxon>
        <taxon>Anthozoa</taxon>
        <taxon>Octocorallia</taxon>
        <taxon>Malacalcyonacea</taxon>
        <taxon>Plexauridae</taxon>
        <taxon>Paramuricea</taxon>
    </lineage>
</organism>
<evidence type="ECO:0000256" key="3">
    <source>
        <dbReference type="SAM" id="MobiDB-lite"/>
    </source>
</evidence>
<keyword evidence="1" id="KW-0677">Repeat</keyword>
<evidence type="ECO:0000313" key="5">
    <source>
        <dbReference type="EMBL" id="CAB4018428.1"/>
    </source>
</evidence>
<feature type="compositionally biased region" description="Basic and acidic residues" evidence="3">
    <location>
        <begin position="1"/>
        <end position="13"/>
    </location>
</feature>
<dbReference type="PANTHER" id="PTHR24134:SF9">
    <property type="entry name" value="ANKYRIN REPEAT AND SOCS BOX PROTEIN 8"/>
    <property type="match status" value="1"/>
</dbReference>
<dbReference type="InterPro" id="IPR036770">
    <property type="entry name" value="Ankyrin_rpt-contain_sf"/>
</dbReference>
<name>A0A6S7KDB0_PARCT</name>
<sequence>MEKQIMSNEKELDGFTTDNVSSSDSESDNSEDGETRVPKSVKTKTPQQQKDEKFAELCNRITKQVREFAHSDFSIDNLVQRLTNEIRVINSTRDRYDRTIFHYAVEVKNYVLAKILLTVGTNPNCKEGCGATPLSIAVMNADINMCKLLLENFAEYSGPIFGVFPSPIEMAAAMELTDIVDLFNEYSKVNENPLMSVLQSDNCYSTPTQSTNDPAESFDCEKSSQTATDFVYKRSVYQGFPTGIVGDVGTCKINRSVKNRNSTAYGWSTKIPGDMHAKGHLCEATFKAHGKEAVRDGSCAYGISAVHEFRASNEFPSEDDLKTNLRRYGNHNKILLERFKLWLKWCRACDKSHKYHQQFCVFGPLLDLFITAGKEGDGLLRETSWVLLLPIFAQLGFRNYWTEAFVHVVNFTSLWPLAFRCMVKKNSTVNLSGKRGHNVDMDEYVESYVVRPLKTYSTGHTSVQMCKRLMGNLNLLGSVRSIYSQPNSFNYHQTTKHKTQSALPNVIKGMWFCIRNKLLQDQLVSQGNIPLELPL</sequence>
<dbReference type="InterPro" id="IPR002110">
    <property type="entry name" value="Ankyrin_rpt"/>
</dbReference>